<dbReference type="GO" id="GO:0003723">
    <property type="term" value="F:RNA binding"/>
    <property type="evidence" value="ECO:0007669"/>
    <property type="project" value="UniProtKB-UniRule"/>
</dbReference>
<dbReference type="WBParaSite" id="NBR_0001739101-mRNA-1">
    <property type="protein sequence ID" value="NBR_0001739101-mRNA-1"/>
    <property type="gene ID" value="NBR_0001739101"/>
</dbReference>
<evidence type="ECO:0000313" key="6">
    <source>
        <dbReference type="WBParaSite" id="NBR_0001739101-mRNA-1"/>
    </source>
</evidence>
<dbReference type="InterPro" id="IPR035979">
    <property type="entry name" value="RBD_domain_sf"/>
</dbReference>
<dbReference type="PROSITE" id="PS50102">
    <property type="entry name" value="RRM"/>
    <property type="match status" value="1"/>
</dbReference>
<dbReference type="SUPFAM" id="SSF54928">
    <property type="entry name" value="RNA-binding domain, RBD"/>
    <property type="match status" value="1"/>
</dbReference>
<feature type="compositionally biased region" description="Low complexity" evidence="2">
    <location>
        <begin position="410"/>
        <end position="428"/>
    </location>
</feature>
<dbReference type="EMBL" id="UYSL01022736">
    <property type="protein sequence ID" value="VDL81019.1"/>
    <property type="molecule type" value="Genomic_DNA"/>
</dbReference>
<dbReference type="STRING" id="27835.A0A158R326"/>
<dbReference type="PANTHER" id="PTHR23295">
    <property type="entry name" value="NUCLEAR RECEPTOR COACTIVATOR 5-RELATED"/>
    <property type="match status" value="1"/>
</dbReference>
<dbReference type="PANTHER" id="PTHR23295:SF6">
    <property type="entry name" value="NEOSIN, ISOFORM A"/>
    <property type="match status" value="1"/>
</dbReference>
<keyword evidence="1" id="KW-0694">RNA-binding</keyword>
<proteinExistence type="predicted"/>
<dbReference type="InterPro" id="IPR000504">
    <property type="entry name" value="RRM_dom"/>
</dbReference>
<dbReference type="InterPro" id="IPR012677">
    <property type="entry name" value="Nucleotide-bd_a/b_plait_sf"/>
</dbReference>
<dbReference type="Gene3D" id="3.30.70.330">
    <property type="match status" value="1"/>
</dbReference>
<feature type="domain" description="RRM" evidence="3">
    <location>
        <begin position="78"/>
        <end position="143"/>
    </location>
</feature>
<feature type="compositionally biased region" description="Polar residues" evidence="2">
    <location>
        <begin position="429"/>
        <end position="453"/>
    </location>
</feature>
<feature type="region of interest" description="Disordered" evidence="2">
    <location>
        <begin position="170"/>
        <end position="205"/>
    </location>
</feature>
<dbReference type="InterPro" id="IPR052600">
    <property type="entry name" value="Nuc_rcpt_coact/corep"/>
</dbReference>
<sequence>MGFTYAPPTIINNRAPTMPMGQVGPSPMQSVFNRQTIMGHEGPATVPFNPVVNAAAPAEPHGEIGYDTNSKDPVMVRSRVFIGRIATVPVTRDDLIDLFKPFGTVLALNHFKQGYAFVQFSAASEADAAVAGLHGKKWMGNILGKISLLAITQGASLFFHYVHLVDPNAGKKKEQPESARKRGAEDDGHESQVLKVSREDSATVDDIGQQNARNRVVALSDSTMNPELFRSGKIPVIRSYAFIFNSSFISHFELAEMADTMICGACRYVTADYEAFKDHRIAGCVSVRDKDEPKYLKCCSCGSRFKSAWALLYHLTEFHRMKLYELAEKGECSPLQEQSTKQESGCGSVEAPAQGSSENRSAEAAAANNNVVSSQANDNQQPSFGSVFTGFSYPGPSSWKQYPASAGGTSSQYPQSASSSLNGSGSNAMDSSADAQRSTTSRSDVEQPQSTNDPVYPARQNVHTLTRKQRRELQRLEMESRRDQFDFRQASRDRQGADVGRSEDERQTAALSPESYLRLKWAKKRRQHRNRRRNARARKALAEAEAYRNRNDVRVDEQGSSEFVPQPHNP</sequence>
<accession>A0A158R326</accession>
<dbReference type="InterPro" id="IPR013087">
    <property type="entry name" value="Znf_C2H2_type"/>
</dbReference>
<gene>
    <name evidence="4" type="ORF">NBR_LOCUS17392</name>
</gene>
<feature type="compositionally biased region" description="Basic and acidic residues" evidence="2">
    <location>
        <begin position="471"/>
        <end position="507"/>
    </location>
</feature>
<reference evidence="4 5" key="2">
    <citation type="submission" date="2018-11" db="EMBL/GenBank/DDBJ databases">
        <authorList>
            <consortium name="Pathogen Informatics"/>
        </authorList>
    </citation>
    <scope>NUCLEOTIDE SEQUENCE [LARGE SCALE GENOMIC DNA]</scope>
</reference>
<feature type="compositionally biased region" description="Low complexity" evidence="2">
    <location>
        <begin position="356"/>
        <end position="367"/>
    </location>
</feature>
<dbReference type="Pfam" id="PF00076">
    <property type="entry name" value="RRM_1"/>
    <property type="match status" value="1"/>
</dbReference>
<protein>
    <submittedName>
        <fullName evidence="6">RRM domain-containing protein</fullName>
    </submittedName>
</protein>
<feature type="compositionally biased region" description="Basic and acidic residues" evidence="2">
    <location>
        <begin position="540"/>
        <end position="557"/>
    </location>
</feature>
<feature type="region of interest" description="Disordered" evidence="2">
    <location>
        <begin position="402"/>
        <end position="570"/>
    </location>
</feature>
<evidence type="ECO:0000313" key="4">
    <source>
        <dbReference type="EMBL" id="VDL81019.1"/>
    </source>
</evidence>
<dbReference type="PROSITE" id="PS00028">
    <property type="entry name" value="ZINC_FINGER_C2H2_1"/>
    <property type="match status" value="1"/>
</dbReference>
<reference evidence="6" key="1">
    <citation type="submission" date="2016-04" db="UniProtKB">
        <authorList>
            <consortium name="WormBaseParasite"/>
        </authorList>
    </citation>
    <scope>IDENTIFICATION</scope>
</reference>
<feature type="region of interest" description="Disordered" evidence="2">
    <location>
        <begin position="337"/>
        <end position="367"/>
    </location>
</feature>
<organism evidence="6">
    <name type="scientific">Nippostrongylus brasiliensis</name>
    <name type="common">Rat hookworm</name>
    <dbReference type="NCBI Taxonomy" id="27835"/>
    <lineage>
        <taxon>Eukaryota</taxon>
        <taxon>Metazoa</taxon>
        <taxon>Ecdysozoa</taxon>
        <taxon>Nematoda</taxon>
        <taxon>Chromadorea</taxon>
        <taxon>Rhabditida</taxon>
        <taxon>Rhabditina</taxon>
        <taxon>Rhabditomorpha</taxon>
        <taxon>Strongyloidea</taxon>
        <taxon>Heligmosomidae</taxon>
        <taxon>Nippostrongylus</taxon>
    </lineage>
</organism>
<feature type="compositionally biased region" description="Basic residues" evidence="2">
    <location>
        <begin position="520"/>
        <end position="539"/>
    </location>
</feature>
<evidence type="ECO:0000256" key="1">
    <source>
        <dbReference type="PROSITE-ProRule" id="PRU00176"/>
    </source>
</evidence>
<dbReference type="SMART" id="SM00360">
    <property type="entry name" value="RRM"/>
    <property type="match status" value="1"/>
</dbReference>
<dbReference type="Proteomes" id="UP000271162">
    <property type="component" value="Unassembled WGS sequence"/>
</dbReference>
<evidence type="ECO:0000256" key="2">
    <source>
        <dbReference type="SAM" id="MobiDB-lite"/>
    </source>
</evidence>
<evidence type="ECO:0000259" key="3">
    <source>
        <dbReference type="PROSITE" id="PS50102"/>
    </source>
</evidence>
<name>A0A158R326_NIPBR</name>
<keyword evidence="5" id="KW-1185">Reference proteome</keyword>
<dbReference type="AlphaFoldDB" id="A0A158R326"/>
<evidence type="ECO:0000313" key="5">
    <source>
        <dbReference type="Proteomes" id="UP000271162"/>
    </source>
</evidence>
<feature type="compositionally biased region" description="Basic and acidic residues" evidence="2">
    <location>
        <begin position="170"/>
        <end position="201"/>
    </location>
</feature>